<dbReference type="InterPro" id="IPR029063">
    <property type="entry name" value="SAM-dependent_MTases_sf"/>
</dbReference>
<dbReference type="EMBL" id="JACGWV010000001">
    <property type="protein sequence ID" value="MBA8807596.1"/>
    <property type="molecule type" value="Genomic_DNA"/>
</dbReference>
<organism evidence="2 3">
    <name type="scientific">Promicromonospora sukumoe</name>
    <dbReference type="NCBI Taxonomy" id="88382"/>
    <lineage>
        <taxon>Bacteria</taxon>
        <taxon>Bacillati</taxon>
        <taxon>Actinomycetota</taxon>
        <taxon>Actinomycetes</taxon>
        <taxon>Micrococcales</taxon>
        <taxon>Promicromonosporaceae</taxon>
        <taxon>Promicromonospora</taxon>
    </lineage>
</organism>
<reference evidence="2 3" key="1">
    <citation type="submission" date="2020-07" db="EMBL/GenBank/DDBJ databases">
        <title>Sequencing the genomes of 1000 actinobacteria strains.</title>
        <authorList>
            <person name="Klenk H.-P."/>
        </authorList>
    </citation>
    <scope>NUCLEOTIDE SEQUENCE [LARGE SCALE GENOMIC DNA]</scope>
    <source>
        <strain evidence="2 3">DSM 44121</strain>
    </source>
</reference>
<feature type="region of interest" description="Disordered" evidence="1">
    <location>
        <begin position="302"/>
        <end position="329"/>
    </location>
</feature>
<dbReference type="RefSeq" id="WP_182615142.1">
    <property type="nucleotide sequence ID" value="NZ_BAAATF010000007.1"/>
</dbReference>
<sequence length="329" mass="35821">MQFDEANFIQTDLETLLELFGKKYHYDTPAAAAHQNISEHLWPHLKALEYTTERLLAIGEDSDVLAGVPPDARELTESIDDYEVGDVLIADSPRADQWPHPDLQLRLAKEAELENASLVLANLPMTDTRALTRATKTDLAMVHHGLILDALAWLRPGGLLVVTAHRQLLEGSDAQPRRSIARHADLVAAVRLPSSALRQAPLQDSPVDLLLLRRREPGHPPAGLDFIGRSPVHVHDAPDMLINDCYAIAPWAVLGNIVPDPVEPDMTTVAPVGGDFRRALAQALGAHSDIAIDDGLYAQERTTRASKAHPAPVQDTSRAARANPDGPAL</sequence>
<protein>
    <submittedName>
        <fullName evidence="2">Uncharacterized protein</fullName>
    </submittedName>
</protein>
<comment type="caution">
    <text evidence="2">The sequence shown here is derived from an EMBL/GenBank/DDBJ whole genome shotgun (WGS) entry which is preliminary data.</text>
</comment>
<evidence type="ECO:0000313" key="2">
    <source>
        <dbReference type="EMBL" id="MBA8807596.1"/>
    </source>
</evidence>
<dbReference type="SUPFAM" id="SSF53335">
    <property type="entry name" value="S-adenosyl-L-methionine-dependent methyltransferases"/>
    <property type="match status" value="1"/>
</dbReference>
<name>A0A7W3PDD0_9MICO</name>
<proteinExistence type="predicted"/>
<evidence type="ECO:0000256" key="1">
    <source>
        <dbReference type="SAM" id="MobiDB-lite"/>
    </source>
</evidence>
<evidence type="ECO:0000313" key="3">
    <source>
        <dbReference type="Proteomes" id="UP000540568"/>
    </source>
</evidence>
<dbReference type="Proteomes" id="UP000540568">
    <property type="component" value="Unassembled WGS sequence"/>
</dbReference>
<accession>A0A7W3PDD0</accession>
<dbReference type="AlphaFoldDB" id="A0A7W3PDD0"/>
<gene>
    <name evidence="2" type="ORF">FHX71_001538</name>
</gene>
<keyword evidence="3" id="KW-1185">Reference proteome</keyword>